<dbReference type="PROSITE" id="PS50043">
    <property type="entry name" value="HTH_LUXR_2"/>
    <property type="match status" value="1"/>
</dbReference>
<dbReference type="GO" id="GO:0006355">
    <property type="term" value="P:regulation of DNA-templated transcription"/>
    <property type="evidence" value="ECO:0007669"/>
    <property type="project" value="InterPro"/>
</dbReference>
<dbReference type="PRINTS" id="PR00038">
    <property type="entry name" value="HTHLUXR"/>
</dbReference>
<evidence type="ECO:0000256" key="1">
    <source>
        <dbReference type="ARBA" id="ARBA00023125"/>
    </source>
</evidence>
<dbReference type="PATRIC" id="fig|1185652.3.peg.1126"/>
<dbReference type="InterPro" id="IPR000792">
    <property type="entry name" value="Tscrpt_reg_LuxR_C"/>
</dbReference>
<dbReference type="SUPFAM" id="SSF46894">
    <property type="entry name" value="C-terminal effector domain of the bipartite response regulators"/>
    <property type="match status" value="1"/>
</dbReference>
<dbReference type="GO" id="GO:0003677">
    <property type="term" value="F:DNA binding"/>
    <property type="evidence" value="ECO:0007669"/>
    <property type="project" value="UniProtKB-KW"/>
</dbReference>
<gene>
    <name evidence="5" type="ORF">USDA257_c10830</name>
</gene>
<evidence type="ECO:0000259" key="4">
    <source>
        <dbReference type="PROSITE" id="PS50110"/>
    </source>
</evidence>
<dbReference type="EMBL" id="CP003563">
    <property type="protein sequence ID" value="AFL49674.1"/>
    <property type="molecule type" value="Genomic_DNA"/>
</dbReference>
<dbReference type="InterPro" id="IPR011006">
    <property type="entry name" value="CheY-like_superfamily"/>
</dbReference>
<proteinExistence type="predicted"/>
<organism evidence="5 6">
    <name type="scientific">Sinorhizobium fredii (strain USDA 257)</name>
    <dbReference type="NCBI Taxonomy" id="1185652"/>
    <lineage>
        <taxon>Bacteria</taxon>
        <taxon>Pseudomonadati</taxon>
        <taxon>Pseudomonadota</taxon>
        <taxon>Alphaproteobacteria</taxon>
        <taxon>Hyphomicrobiales</taxon>
        <taxon>Rhizobiaceae</taxon>
        <taxon>Sinorhizobium/Ensifer group</taxon>
        <taxon>Sinorhizobium</taxon>
    </lineage>
</organism>
<sequence length="230" mass="26146">MARMTPTLLVDSHDLSREGLKHILLDSSFRVAAAASTLSDVMDHPLGREKPGLLVLCYYRSEELRAQDLVRFRNEHPQARIAVLADRYDDEDLSTLLRLGVNCYLTKRVSTESLFKSFDLVMLGEVIFPSVALPLVRREFSEVETEDWDDEGSVNADSERLQRQLSSREHDILQCLVEGASNKVIARRLDIAEATVKVHIKAILRKIHVRNRTQAAVWAINNPAMPQMNR</sequence>
<dbReference type="eggNOG" id="COG2197">
    <property type="taxonomic scope" value="Bacteria"/>
</dbReference>
<dbReference type="Pfam" id="PF00196">
    <property type="entry name" value="GerE"/>
    <property type="match status" value="1"/>
</dbReference>
<dbReference type="SMART" id="SM00421">
    <property type="entry name" value="HTH_LUXR"/>
    <property type="match status" value="1"/>
</dbReference>
<dbReference type="RefSeq" id="WP_014761858.1">
    <property type="nucleotide sequence ID" value="NC_018000.1"/>
</dbReference>
<dbReference type="Gene3D" id="3.40.50.2300">
    <property type="match status" value="1"/>
</dbReference>
<dbReference type="InterPro" id="IPR001789">
    <property type="entry name" value="Sig_transdc_resp-reg_receiver"/>
</dbReference>
<dbReference type="SUPFAM" id="SSF52172">
    <property type="entry name" value="CheY-like"/>
    <property type="match status" value="1"/>
</dbReference>
<feature type="domain" description="HTH luxR-type" evidence="3">
    <location>
        <begin position="158"/>
        <end position="223"/>
    </location>
</feature>
<dbReference type="KEGG" id="sfd:USDA257_c10830"/>
<evidence type="ECO:0000313" key="5">
    <source>
        <dbReference type="EMBL" id="AFL49674.1"/>
    </source>
</evidence>
<evidence type="ECO:0000256" key="2">
    <source>
        <dbReference type="PROSITE-ProRule" id="PRU00169"/>
    </source>
</evidence>
<dbReference type="AlphaFoldDB" id="I3X1B8"/>
<dbReference type="PROSITE" id="PS00622">
    <property type="entry name" value="HTH_LUXR_1"/>
    <property type="match status" value="1"/>
</dbReference>
<dbReference type="PROSITE" id="PS50110">
    <property type="entry name" value="RESPONSE_REGULATORY"/>
    <property type="match status" value="1"/>
</dbReference>
<dbReference type="CDD" id="cd06170">
    <property type="entry name" value="LuxR_C_like"/>
    <property type="match status" value="1"/>
</dbReference>
<reference evidence="5 6" key="1">
    <citation type="journal article" date="2012" name="J. Bacteriol.">
        <title>Complete genome sequence of the broad-host-range strain Sinorhizobium fredii USDA257.</title>
        <authorList>
            <person name="Schuldes J."/>
            <person name="Rodriguez Orbegoso M."/>
            <person name="Schmeisser C."/>
            <person name="Krishnan H.B."/>
            <person name="Daniel R."/>
            <person name="Streit W.R."/>
        </authorList>
    </citation>
    <scope>NUCLEOTIDE SEQUENCE [LARGE SCALE GENOMIC DNA]</scope>
    <source>
        <strain evidence="5 6">USDA 257</strain>
    </source>
</reference>
<dbReference type="Proteomes" id="UP000006180">
    <property type="component" value="Chromosome"/>
</dbReference>
<keyword evidence="1" id="KW-0238">DNA-binding</keyword>
<dbReference type="InterPro" id="IPR039420">
    <property type="entry name" value="WalR-like"/>
</dbReference>
<accession>I3X1B8</accession>
<dbReference type="InterPro" id="IPR016032">
    <property type="entry name" value="Sig_transdc_resp-reg_C-effctor"/>
</dbReference>
<comment type="caution">
    <text evidence="2">Lacks conserved residue(s) required for the propagation of feature annotation.</text>
</comment>
<evidence type="ECO:0000313" key="6">
    <source>
        <dbReference type="Proteomes" id="UP000006180"/>
    </source>
</evidence>
<dbReference type="GO" id="GO:0000160">
    <property type="term" value="P:phosphorelay signal transduction system"/>
    <property type="evidence" value="ECO:0007669"/>
    <property type="project" value="InterPro"/>
</dbReference>
<feature type="domain" description="Response regulatory" evidence="4">
    <location>
        <begin position="6"/>
        <end position="122"/>
    </location>
</feature>
<dbReference type="PANTHER" id="PTHR43214">
    <property type="entry name" value="TWO-COMPONENT RESPONSE REGULATOR"/>
    <property type="match status" value="1"/>
</dbReference>
<evidence type="ECO:0000259" key="3">
    <source>
        <dbReference type="PROSITE" id="PS50043"/>
    </source>
</evidence>
<name>I3X1B8_SINF2</name>
<protein>
    <submittedName>
        <fullName evidence="5">Two component transcriptional regulator, LuxR family</fullName>
    </submittedName>
</protein>
<dbReference type="HOGENOM" id="CLU_000445_90_8_5"/>
<dbReference type="STRING" id="1185652.USDA257_c10830"/>
<dbReference type="PANTHER" id="PTHR43214:SF42">
    <property type="entry name" value="TRANSCRIPTIONAL REGULATORY PROTEIN DESR"/>
    <property type="match status" value="1"/>
</dbReference>